<dbReference type="InterPro" id="IPR002495">
    <property type="entry name" value="Glyco_trans_8"/>
</dbReference>
<evidence type="ECO:0000313" key="4">
    <source>
        <dbReference type="Proteomes" id="UP000591131"/>
    </source>
</evidence>
<reference evidence="3 4" key="1">
    <citation type="submission" date="2020-04" db="EMBL/GenBank/DDBJ databases">
        <title>Perkinsus chesapeaki whole genome sequence.</title>
        <authorList>
            <person name="Bogema D.R."/>
        </authorList>
    </citation>
    <scope>NUCLEOTIDE SEQUENCE [LARGE SCALE GENOMIC DNA]</scope>
    <source>
        <strain evidence="3">ATCC PRA-425</strain>
    </source>
</reference>
<proteinExistence type="predicted"/>
<dbReference type="AlphaFoldDB" id="A0A7J6MYQ0"/>
<dbReference type="OrthoDB" id="2014201at2759"/>
<dbReference type="PANTHER" id="PTHR11183">
    <property type="entry name" value="GLYCOGENIN SUBFAMILY MEMBER"/>
    <property type="match status" value="1"/>
</dbReference>
<evidence type="ECO:0000256" key="2">
    <source>
        <dbReference type="SAM" id="SignalP"/>
    </source>
</evidence>
<dbReference type="Proteomes" id="UP000591131">
    <property type="component" value="Unassembled WGS sequence"/>
</dbReference>
<name>A0A7J6MYQ0_PERCH</name>
<keyword evidence="4" id="KW-1185">Reference proteome</keyword>
<dbReference type="InterPro" id="IPR050587">
    <property type="entry name" value="GNT1/Glycosyltrans_8"/>
</dbReference>
<evidence type="ECO:0000256" key="1">
    <source>
        <dbReference type="SAM" id="MobiDB-lite"/>
    </source>
</evidence>
<feature type="region of interest" description="Disordered" evidence="1">
    <location>
        <begin position="457"/>
        <end position="496"/>
    </location>
</feature>
<keyword evidence="2" id="KW-0732">Signal</keyword>
<evidence type="ECO:0000313" key="3">
    <source>
        <dbReference type="EMBL" id="KAF4676534.1"/>
    </source>
</evidence>
<dbReference type="InterPro" id="IPR029044">
    <property type="entry name" value="Nucleotide-diphossugar_trans"/>
</dbReference>
<protein>
    <recommendedName>
        <fullName evidence="5">Glycogenin</fullName>
    </recommendedName>
</protein>
<feature type="signal peptide" evidence="2">
    <location>
        <begin position="1"/>
        <end position="23"/>
    </location>
</feature>
<comment type="caution">
    <text evidence="3">The sequence shown here is derived from an EMBL/GenBank/DDBJ whole genome shotgun (WGS) entry which is preliminary data.</text>
</comment>
<accession>A0A7J6MYQ0</accession>
<dbReference type="EMBL" id="JAAPAO010000033">
    <property type="protein sequence ID" value="KAF4676534.1"/>
    <property type="molecule type" value="Genomic_DNA"/>
</dbReference>
<dbReference type="Pfam" id="PF01501">
    <property type="entry name" value="Glyco_transf_8"/>
    <property type="match status" value="1"/>
</dbReference>
<evidence type="ECO:0008006" key="5">
    <source>
        <dbReference type="Google" id="ProtNLM"/>
    </source>
</evidence>
<gene>
    <name evidence="3" type="ORF">FOL47_005970</name>
</gene>
<dbReference type="GO" id="GO:0016757">
    <property type="term" value="F:glycosyltransferase activity"/>
    <property type="evidence" value="ECO:0007669"/>
    <property type="project" value="InterPro"/>
</dbReference>
<sequence length="670" mass="76566">MSVFLRSSFRLLIGVGSMGITQSRPPTVDGVMEMINQMCEDDRSEVMRLLLTSDGKESINRLSLWSIMTHRAITNLDRQEYLDRGVVCYSGICPCCRKPVCIDVNCRTREKDVTNPQKATDSRYAYVTVLYGSKPSYFLQALVCGWGLRSMNSCHDLVLVHTKDVPMAYLKCLQQVFTRLHVVEYITCCKRLLAGEQSTRFDLVFTKLRCLELDQLGYDKIVLVDSDTLSVSNMDDLFDLQAPAAMKRGAYQPVHGSMFRAESLYSKGWWGNATGINAGIMLLKPDSWELEQMIEEITDDTHPEHCYCNGPEQDYLSRYYSDWRHVSCRYNFQLHHLYFNCLDSPFYHNIEWNTVSKDDVKMFHYSTETKPSDWVLEKILASIDGRLPEDLDSFALTMRSRLPSYVGLCAVDPSVTLGMPPSGWSFPYGTYMSSDWVRTRYWYEWVCPSPTVSTCNSSTQEGASSASSDNEQRYSDEDGKSESPGWEMREMPEPVSQKALKRADDITVSAFNDWYKAYLNVREHLASCGLNLERILQDGLCGTLCAGCNNVLPSTKTGPFPVCVDTPHDDQYCIDCCESWETIHMWDEDHNANTSRVPCEQEDEEWAPWEIDTVAEFERVNRYRARPRCISPNEGWMVLGRHVRAGECPSEYLHVGTATWSSKAFRNNAC</sequence>
<feature type="chain" id="PRO_5029796658" description="Glycogenin" evidence="2">
    <location>
        <begin position="24"/>
        <end position="670"/>
    </location>
</feature>
<dbReference type="Gene3D" id="3.90.550.10">
    <property type="entry name" value="Spore Coat Polysaccharide Biosynthesis Protein SpsA, Chain A"/>
    <property type="match status" value="1"/>
</dbReference>
<organism evidence="3 4">
    <name type="scientific">Perkinsus chesapeaki</name>
    <name type="common">Clam parasite</name>
    <name type="synonym">Perkinsus andrewsi</name>
    <dbReference type="NCBI Taxonomy" id="330153"/>
    <lineage>
        <taxon>Eukaryota</taxon>
        <taxon>Sar</taxon>
        <taxon>Alveolata</taxon>
        <taxon>Perkinsozoa</taxon>
        <taxon>Perkinsea</taxon>
        <taxon>Perkinsida</taxon>
        <taxon>Perkinsidae</taxon>
        <taxon>Perkinsus</taxon>
    </lineage>
</organism>
<dbReference type="SUPFAM" id="SSF53448">
    <property type="entry name" value="Nucleotide-diphospho-sugar transferases"/>
    <property type="match status" value="1"/>
</dbReference>
<feature type="compositionally biased region" description="Basic and acidic residues" evidence="1">
    <location>
        <begin position="470"/>
        <end position="492"/>
    </location>
</feature>